<evidence type="ECO:0000256" key="3">
    <source>
        <dbReference type="ARBA" id="ARBA00022614"/>
    </source>
</evidence>
<dbReference type="PANTHER" id="PTHR15454:SF69">
    <property type="entry name" value="SERINE_THREONINE-PROTEIN KINASE 11-INTERACTING PROTEIN"/>
    <property type="match status" value="1"/>
</dbReference>
<dbReference type="PROSITE" id="PS51450">
    <property type="entry name" value="LRR"/>
    <property type="match status" value="4"/>
</dbReference>
<keyword evidence="3" id="KW-0433">Leucine-rich repeat</keyword>
<dbReference type="AlphaFoldDB" id="A0A0F4ZC59"/>
<protein>
    <recommendedName>
        <fullName evidence="8">Leucine-rich repeat-containing protein</fullName>
    </recommendedName>
</protein>
<name>A0A0F4ZC59_9PEZI</name>
<reference evidence="6 7" key="1">
    <citation type="submission" date="2015-03" db="EMBL/GenBank/DDBJ databases">
        <authorList>
            <person name="Radwan O."/>
            <person name="Al-Naeli F.A."/>
            <person name="Rendon G.A."/>
            <person name="Fields C."/>
        </authorList>
    </citation>
    <scope>NUCLEOTIDE SEQUENCE [LARGE SCALE GENOMIC DNA]</scope>
    <source>
        <strain evidence="6">CR-DP1</strain>
    </source>
</reference>
<evidence type="ECO:0000313" key="6">
    <source>
        <dbReference type="EMBL" id="KKA28134.1"/>
    </source>
</evidence>
<dbReference type="Pfam" id="PF13855">
    <property type="entry name" value="LRR_8"/>
    <property type="match status" value="1"/>
</dbReference>
<dbReference type="Gene3D" id="3.80.10.10">
    <property type="entry name" value="Ribonuclease Inhibitor"/>
    <property type="match status" value="2"/>
</dbReference>
<keyword evidence="7" id="KW-1185">Reference proteome</keyword>
<comment type="subcellular location">
    <subcellularLocation>
        <location evidence="1">Cytoplasm</location>
    </subcellularLocation>
</comment>
<feature type="region of interest" description="Disordered" evidence="5">
    <location>
        <begin position="670"/>
        <end position="886"/>
    </location>
</feature>
<sequence length="963" mass="105626">MDSEDGEVYIKNLANYVHNNEKALANGGTVRRNTISRHAPSHSMSSAASIQRSPTLPARPSTSAASSPFSPSFLTLGFGSQSSKATKLSLTPHHLFYLLSRFEELGIDVGPMKVRLESIQDANNSSNYVSFLSNSQRSKTRGSDVGSIRSVSSIRSVVSSVTSMWSNLGFGANISAARTERHKALIQSELKYLYSSFTKIPALRLSPDWRARLVHGYEEFPFDSAVPLHAFKNVQTLEVEDIDFRQFFGWDRMADQLRSLSLRRACIEDPADILIDIVLDDIDKRRRRTSKHQQTPPGGMWPGNASPRRSPTLGNSDLMRLSSPPGSPDPRRSGNDLRIGSLSMHESVFDAPLSATLDQRSRRLRGASMSHYDDDGHSPTRLHHPSASVRRSRHEREGSISHANHARGALKVERSGSGSSHSSLSDSLHTQPTIRPSGHQRRGSSSNLLNMSSSSTSSILPITKWRFLRHLSLADNLITAIPNSSLAPLANNLYSLDLSSNLFTQVPDSLATLTALRALNLAHCMIDSLHSLTRDPLPAISSLNLRANRLESLSGIERLLPLERLDLRENHLKDPVELARLTGMPYIREIWVDGNPFTRTHKDYRITIFNLFRKTPGYTEDLVIDGSGPSYSEKRYLVDRVPVPAAVPVVRQPAPEVNAVDIGIGSTTPTNKSSMAYHHHYNNNNNNGSNNSNSNSSSNNNYHQPSSSSRGQRNSIALSRNERPIPLAVNSEASHSTSRRRMTPKKRIVDLSTSEPSRLPQTSIMTSNMVPPPIPTEHFGAGGQKNPKVPPSAKQNQKPSMTINTQVSNGMSGQNEEVKTPTASYGNLVRHRMSQSSDASPPEPTSPPLEAQAKTPKVVASDASSSTLPSESELSPIYSPGDTESCEWDMGGEMYRRKIEALRTRAGEEYLTILGGNDWRASPVEFLSNFSPATTASVTSSLHHSRGHAAQTQSAVVSGRTIG</sequence>
<feature type="compositionally biased region" description="Basic residues" evidence="5">
    <location>
        <begin position="737"/>
        <end position="746"/>
    </location>
</feature>
<feature type="region of interest" description="Disordered" evidence="5">
    <location>
        <begin position="944"/>
        <end position="963"/>
    </location>
</feature>
<gene>
    <name evidence="6" type="ORF">TD95_000971</name>
</gene>
<keyword evidence="4" id="KW-0677">Repeat</keyword>
<evidence type="ECO:0000313" key="7">
    <source>
        <dbReference type="Proteomes" id="UP000033483"/>
    </source>
</evidence>
<feature type="region of interest" description="Disordered" evidence="5">
    <location>
        <begin position="368"/>
        <end position="454"/>
    </location>
</feature>
<comment type="caution">
    <text evidence="6">The sequence shown here is derived from an EMBL/GenBank/DDBJ whole genome shotgun (WGS) entry which is preliminary data.</text>
</comment>
<feature type="compositionally biased region" description="Low complexity" evidence="5">
    <location>
        <begin position="444"/>
        <end position="454"/>
    </location>
</feature>
<evidence type="ECO:0008006" key="8">
    <source>
        <dbReference type="Google" id="ProtNLM"/>
    </source>
</evidence>
<dbReference type="EMBL" id="LAEV01001411">
    <property type="protein sequence ID" value="KKA28134.1"/>
    <property type="molecule type" value="Genomic_DNA"/>
</dbReference>
<evidence type="ECO:0000256" key="1">
    <source>
        <dbReference type="ARBA" id="ARBA00004496"/>
    </source>
</evidence>
<feature type="compositionally biased region" description="Polar residues" evidence="5">
    <location>
        <begin position="793"/>
        <end position="825"/>
    </location>
</feature>
<dbReference type="GO" id="GO:0005737">
    <property type="term" value="C:cytoplasm"/>
    <property type="evidence" value="ECO:0007669"/>
    <property type="project" value="UniProtKB-SubCell"/>
</dbReference>
<organism evidence="6 7">
    <name type="scientific">Thielaviopsis punctulata</name>
    <dbReference type="NCBI Taxonomy" id="72032"/>
    <lineage>
        <taxon>Eukaryota</taxon>
        <taxon>Fungi</taxon>
        <taxon>Dikarya</taxon>
        <taxon>Ascomycota</taxon>
        <taxon>Pezizomycotina</taxon>
        <taxon>Sordariomycetes</taxon>
        <taxon>Hypocreomycetidae</taxon>
        <taxon>Microascales</taxon>
        <taxon>Ceratocystidaceae</taxon>
        <taxon>Thielaviopsis</taxon>
    </lineage>
</organism>
<dbReference type="InterPro" id="IPR032675">
    <property type="entry name" value="LRR_dom_sf"/>
</dbReference>
<feature type="compositionally biased region" description="Polar residues" evidence="5">
    <location>
        <begin position="751"/>
        <end position="769"/>
    </location>
</feature>
<dbReference type="OrthoDB" id="676979at2759"/>
<feature type="compositionally biased region" description="Low complexity" evidence="5">
    <location>
        <begin position="682"/>
        <end position="709"/>
    </location>
</feature>
<evidence type="ECO:0000256" key="4">
    <source>
        <dbReference type="ARBA" id="ARBA00022737"/>
    </source>
</evidence>
<dbReference type="FunFam" id="3.80.10.10:FF:000273">
    <property type="entry name" value="Leucine Rich Repeat domain protein"/>
    <property type="match status" value="1"/>
</dbReference>
<keyword evidence="2" id="KW-0963">Cytoplasm</keyword>
<feature type="compositionally biased region" description="Low complexity" evidence="5">
    <location>
        <begin position="415"/>
        <end position="429"/>
    </location>
</feature>
<dbReference type="PANTHER" id="PTHR15454">
    <property type="entry name" value="NISCHARIN RELATED"/>
    <property type="match status" value="1"/>
</dbReference>
<accession>A0A0F4ZC59</accession>
<feature type="region of interest" description="Disordered" evidence="5">
    <location>
        <begin position="286"/>
        <end position="338"/>
    </location>
</feature>
<evidence type="ECO:0000256" key="2">
    <source>
        <dbReference type="ARBA" id="ARBA00022490"/>
    </source>
</evidence>
<feature type="region of interest" description="Disordered" evidence="5">
    <location>
        <begin position="37"/>
        <end position="66"/>
    </location>
</feature>
<evidence type="ECO:0000256" key="5">
    <source>
        <dbReference type="SAM" id="MobiDB-lite"/>
    </source>
</evidence>
<feature type="compositionally biased region" description="Low complexity" evidence="5">
    <location>
        <begin position="860"/>
        <end position="876"/>
    </location>
</feature>
<proteinExistence type="predicted"/>
<dbReference type="SUPFAM" id="SSF52075">
    <property type="entry name" value="Outer arm dynein light chain 1"/>
    <property type="match status" value="1"/>
</dbReference>
<dbReference type="InterPro" id="IPR001611">
    <property type="entry name" value="Leu-rich_rpt"/>
</dbReference>
<dbReference type="Proteomes" id="UP000033483">
    <property type="component" value="Unassembled WGS sequence"/>
</dbReference>